<proteinExistence type="predicted"/>
<feature type="domain" description="Apple" evidence="4">
    <location>
        <begin position="143"/>
        <end position="214"/>
    </location>
</feature>
<feature type="domain" description="Apple" evidence="4">
    <location>
        <begin position="27"/>
        <end position="102"/>
    </location>
</feature>
<protein>
    <submittedName>
        <fullName evidence="5">Cellulose binding elicitor lectin (CBEL) putative</fullName>
    </submittedName>
</protein>
<dbReference type="SMART" id="SM00223">
    <property type="entry name" value="APPLE"/>
    <property type="match status" value="2"/>
</dbReference>
<dbReference type="PROSITE" id="PS50948">
    <property type="entry name" value="PAN"/>
    <property type="match status" value="2"/>
</dbReference>
<evidence type="ECO:0000313" key="5">
    <source>
        <dbReference type="EMBL" id="CCA14795.1"/>
    </source>
</evidence>
<sequence>MLLSFTLLSTLLASKLSQVEASREPQCQSSIFLDTDLTGDDLMHIARIDQSVCCETCYNYAQCTAYTFVENENGTSICYLKSGSENRKTKEGAISAIVNKNATALCPNVLGGTCADESHCCQQGYCFPNGNIIYSCLLPPTKCPSQMTNFDLPGNDLQQAMYGVSPDTCCDVCASTAGCVAYTYVTGETGCYLKKSLGEKVWKVGAVTGFVTATPIMENPSLQ</sequence>
<feature type="signal peptide" evidence="3">
    <location>
        <begin position="1"/>
        <end position="21"/>
    </location>
</feature>
<keyword evidence="1" id="KW-0677">Repeat</keyword>
<accession>F0W170</accession>
<dbReference type="PANTHER" id="PTHR33946">
    <property type="match status" value="1"/>
</dbReference>
<dbReference type="Pfam" id="PF14295">
    <property type="entry name" value="PAN_4"/>
    <property type="match status" value="2"/>
</dbReference>
<dbReference type="EMBL" id="FR824051">
    <property type="protein sequence ID" value="CCA14795.1"/>
    <property type="molecule type" value="Genomic_DNA"/>
</dbReference>
<dbReference type="AlphaFoldDB" id="F0W170"/>
<reference evidence="5" key="1">
    <citation type="journal article" date="2011" name="PLoS Biol.">
        <title>Gene gain and loss during evolution of obligate parasitism in the white rust pathogen of Arabidopsis thaliana.</title>
        <authorList>
            <person name="Kemen E."/>
            <person name="Gardiner A."/>
            <person name="Schultz-Larsen T."/>
            <person name="Kemen A.C."/>
            <person name="Balmuth A.L."/>
            <person name="Robert-Seilaniantz A."/>
            <person name="Bailey K."/>
            <person name="Holub E."/>
            <person name="Studholme D.J."/>
            <person name="Maclean D."/>
            <person name="Jones J.D."/>
        </authorList>
    </citation>
    <scope>NUCLEOTIDE SEQUENCE</scope>
</reference>
<organism evidence="5">
    <name type="scientific">Albugo laibachii Nc14</name>
    <dbReference type="NCBI Taxonomy" id="890382"/>
    <lineage>
        <taxon>Eukaryota</taxon>
        <taxon>Sar</taxon>
        <taxon>Stramenopiles</taxon>
        <taxon>Oomycota</taxon>
        <taxon>Peronosporomycetes</taxon>
        <taxon>Albuginales</taxon>
        <taxon>Albuginaceae</taxon>
        <taxon>Albugo</taxon>
    </lineage>
</organism>
<evidence type="ECO:0000256" key="2">
    <source>
        <dbReference type="ARBA" id="ARBA00023157"/>
    </source>
</evidence>
<reference evidence="5" key="2">
    <citation type="submission" date="2011-02" db="EMBL/GenBank/DDBJ databases">
        <authorList>
            <person name="MacLean D."/>
        </authorList>
    </citation>
    <scope>NUCLEOTIDE SEQUENCE</scope>
</reference>
<evidence type="ECO:0000256" key="3">
    <source>
        <dbReference type="SAM" id="SignalP"/>
    </source>
</evidence>
<dbReference type="GO" id="GO:0005576">
    <property type="term" value="C:extracellular region"/>
    <property type="evidence" value="ECO:0007669"/>
    <property type="project" value="InterPro"/>
</dbReference>
<evidence type="ECO:0000256" key="1">
    <source>
        <dbReference type="ARBA" id="ARBA00022737"/>
    </source>
</evidence>
<evidence type="ECO:0000259" key="4">
    <source>
        <dbReference type="PROSITE" id="PS50948"/>
    </source>
</evidence>
<name>F0W170_9STRA</name>
<dbReference type="PANTHER" id="PTHR33946:SF4">
    <property type="entry name" value="COAGULATION FACTOR XI"/>
    <property type="match status" value="1"/>
</dbReference>
<keyword evidence="2" id="KW-1015">Disulfide bond</keyword>
<dbReference type="GO" id="GO:0030246">
    <property type="term" value="F:carbohydrate binding"/>
    <property type="evidence" value="ECO:0007669"/>
    <property type="project" value="UniProtKB-KW"/>
</dbReference>
<gene>
    <name evidence="5" type="primary">AlNc14C6G846</name>
    <name evidence="5" type="ORF">ALNC14_009380</name>
</gene>
<dbReference type="InterPro" id="IPR000177">
    <property type="entry name" value="Apple"/>
</dbReference>
<feature type="chain" id="PRO_5003263274" evidence="3">
    <location>
        <begin position="22"/>
        <end position="223"/>
    </location>
</feature>
<dbReference type="GO" id="GO:0006508">
    <property type="term" value="P:proteolysis"/>
    <property type="evidence" value="ECO:0007669"/>
    <property type="project" value="InterPro"/>
</dbReference>
<dbReference type="InterPro" id="IPR003609">
    <property type="entry name" value="Pan_app"/>
</dbReference>
<dbReference type="Gene3D" id="3.50.4.10">
    <property type="entry name" value="Hepatocyte Growth Factor"/>
    <property type="match status" value="2"/>
</dbReference>
<keyword evidence="5" id="KW-0430">Lectin</keyword>
<dbReference type="HOGENOM" id="CLU_1405084_0_0_1"/>
<keyword evidence="3" id="KW-0732">Signal</keyword>
<dbReference type="CDD" id="cd01100">
    <property type="entry name" value="APPLE_Factor_XI_like"/>
    <property type="match status" value="1"/>
</dbReference>